<dbReference type="Proteomes" id="UP000887565">
    <property type="component" value="Unplaced"/>
</dbReference>
<dbReference type="WBParaSite" id="nRc.2.0.1.t23057-RA">
    <property type="protein sequence ID" value="nRc.2.0.1.t23057-RA"/>
    <property type="gene ID" value="nRc.2.0.1.g23057"/>
</dbReference>
<reference evidence="2" key="1">
    <citation type="submission" date="2022-11" db="UniProtKB">
        <authorList>
            <consortium name="WormBaseParasite"/>
        </authorList>
    </citation>
    <scope>IDENTIFICATION</scope>
</reference>
<evidence type="ECO:0000313" key="2">
    <source>
        <dbReference type="WBParaSite" id="nRc.2.0.1.t23057-RA"/>
    </source>
</evidence>
<protein>
    <submittedName>
        <fullName evidence="2">Uncharacterized protein</fullName>
    </submittedName>
</protein>
<accession>A0A915JA80</accession>
<keyword evidence="1" id="KW-1185">Reference proteome</keyword>
<name>A0A915JA80_ROMCU</name>
<sequence length="64" mass="7600">MAKIDRNFASILWSDQRKTNSKIHGVNLVFHKKQTKKNFPILRAEERFRMTLKISRQAKKCPSK</sequence>
<dbReference type="AlphaFoldDB" id="A0A915JA80"/>
<evidence type="ECO:0000313" key="1">
    <source>
        <dbReference type="Proteomes" id="UP000887565"/>
    </source>
</evidence>
<organism evidence="1 2">
    <name type="scientific">Romanomermis culicivorax</name>
    <name type="common">Nematode worm</name>
    <dbReference type="NCBI Taxonomy" id="13658"/>
    <lineage>
        <taxon>Eukaryota</taxon>
        <taxon>Metazoa</taxon>
        <taxon>Ecdysozoa</taxon>
        <taxon>Nematoda</taxon>
        <taxon>Enoplea</taxon>
        <taxon>Dorylaimia</taxon>
        <taxon>Mermithida</taxon>
        <taxon>Mermithoidea</taxon>
        <taxon>Mermithidae</taxon>
        <taxon>Romanomermis</taxon>
    </lineage>
</organism>
<proteinExistence type="predicted"/>